<keyword evidence="2" id="KW-1185">Reference proteome</keyword>
<gene>
    <name evidence="1" type="ORF">Tco_0890282</name>
</gene>
<dbReference type="EMBL" id="BQNB010013795">
    <property type="protein sequence ID" value="GJT20345.1"/>
    <property type="molecule type" value="Genomic_DNA"/>
</dbReference>
<reference evidence="1" key="2">
    <citation type="submission" date="2022-01" db="EMBL/GenBank/DDBJ databases">
        <authorList>
            <person name="Yamashiro T."/>
            <person name="Shiraishi A."/>
            <person name="Satake H."/>
            <person name="Nakayama K."/>
        </authorList>
    </citation>
    <scope>NUCLEOTIDE SEQUENCE</scope>
</reference>
<protein>
    <submittedName>
        <fullName evidence="1">Uncharacterized protein</fullName>
    </submittedName>
</protein>
<organism evidence="1 2">
    <name type="scientific">Tanacetum coccineum</name>
    <dbReference type="NCBI Taxonomy" id="301880"/>
    <lineage>
        <taxon>Eukaryota</taxon>
        <taxon>Viridiplantae</taxon>
        <taxon>Streptophyta</taxon>
        <taxon>Embryophyta</taxon>
        <taxon>Tracheophyta</taxon>
        <taxon>Spermatophyta</taxon>
        <taxon>Magnoliopsida</taxon>
        <taxon>eudicotyledons</taxon>
        <taxon>Gunneridae</taxon>
        <taxon>Pentapetalae</taxon>
        <taxon>asterids</taxon>
        <taxon>campanulids</taxon>
        <taxon>Asterales</taxon>
        <taxon>Asteraceae</taxon>
        <taxon>Asteroideae</taxon>
        <taxon>Anthemideae</taxon>
        <taxon>Anthemidinae</taxon>
        <taxon>Tanacetum</taxon>
    </lineage>
</organism>
<evidence type="ECO:0000313" key="2">
    <source>
        <dbReference type="Proteomes" id="UP001151760"/>
    </source>
</evidence>
<accession>A0ABQ5C016</accession>
<proteinExistence type="predicted"/>
<name>A0ABQ5C016_9ASTR</name>
<comment type="caution">
    <text evidence="1">The sequence shown here is derived from an EMBL/GenBank/DDBJ whole genome shotgun (WGS) entry which is preliminary data.</text>
</comment>
<reference evidence="1" key="1">
    <citation type="journal article" date="2022" name="Int. J. Mol. Sci.">
        <title>Draft Genome of Tanacetum Coccineum: Genomic Comparison of Closely Related Tanacetum-Family Plants.</title>
        <authorList>
            <person name="Yamashiro T."/>
            <person name="Shiraishi A."/>
            <person name="Nakayama K."/>
            <person name="Satake H."/>
        </authorList>
    </citation>
    <scope>NUCLEOTIDE SEQUENCE</scope>
</reference>
<sequence length="79" mass="8626">MHPLVLNPDPKAPFYGGCTASVVVASRMWWLRGGGDEVVEAVGWRGCVVDEVRLWWSKAAEVIRSGSGVDGEAKVGRQW</sequence>
<evidence type="ECO:0000313" key="1">
    <source>
        <dbReference type="EMBL" id="GJT20345.1"/>
    </source>
</evidence>
<dbReference type="Proteomes" id="UP001151760">
    <property type="component" value="Unassembled WGS sequence"/>
</dbReference>